<dbReference type="InterPro" id="IPR001789">
    <property type="entry name" value="Sig_transdc_resp-reg_receiver"/>
</dbReference>
<evidence type="ECO:0000259" key="2">
    <source>
        <dbReference type="PROSITE" id="PS50110"/>
    </source>
</evidence>
<comment type="caution">
    <text evidence="3">The sequence shown here is derived from an EMBL/GenBank/DDBJ whole genome shotgun (WGS) entry which is preliminary data.</text>
</comment>
<dbReference type="RefSeq" id="WP_353293631.1">
    <property type="nucleotide sequence ID" value="NZ_BAABWH010000002.1"/>
</dbReference>
<dbReference type="EMBL" id="BAABWH010000002">
    <property type="protein sequence ID" value="GAA6144688.1"/>
    <property type="molecule type" value="Genomic_DNA"/>
</dbReference>
<dbReference type="PANTHER" id="PTHR44520:SF2">
    <property type="entry name" value="RESPONSE REGULATOR RCP1"/>
    <property type="match status" value="1"/>
</dbReference>
<proteinExistence type="predicted"/>
<sequence>MVIDTLILVESGRAGKRMNNTREILLIDDDAVDVMAIRRSLLRREAPPRLLVAKDGIDALGLLDQGDVSEQAVVFLDLNMPRMPGLHFLQMLRAHTQYRHLKVWVMTTSDDDQDELAARELGVEGFLRKTFQSADIDAFVSDVLEPG</sequence>
<dbReference type="Proteomes" id="UP001481413">
    <property type="component" value="Unassembled WGS sequence"/>
</dbReference>
<dbReference type="PANTHER" id="PTHR44520">
    <property type="entry name" value="RESPONSE REGULATOR RCP1-RELATED"/>
    <property type="match status" value="1"/>
</dbReference>
<evidence type="ECO:0000313" key="4">
    <source>
        <dbReference type="Proteomes" id="UP001481413"/>
    </source>
</evidence>
<dbReference type="Pfam" id="PF00072">
    <property type="entry name" value="Response_reg"/>
    <property type="match status" value="1"/>
</dbReference>
<keyword evidence="4" id="KW-1185">Reference proteome</keyword>
<accession>A0ABP9ZX37</accession>
<keyword evidence="1" id="KW-0597">Phosphoprotein</keyword>
<dbReference type="SMART" id="SM00448">
    <property type="entry name" value="REC"/>
    <property type="match status" value="1"/>
</dbReference>
<organism evidence="3 4">
    <name type="scientific">Thalassolituus maritimus</name>
    <dbReference type="NCBI Taxonomy" id="484498"/>
    <lineage>
        <taxon>Bacteria</taxon>
        <taxon>Pseudomonadati</taxon>
        <taxon>Pseudomonadota</taxon>
        <taxon>Gammaproteobacteria</taxon>
        <taxon>Oceanospirillales</taxon>
        <taxon>Oceanospirillaceae</taxon>
        <taxon>Thalassolituus</taxon>
    </lineage>
</organism>
<evidence type="ECO:0000256" key="1">
    <source>
        <dbReference type="PROSITE-ProRule" id="PRU00169"/>
    </source>
</evidence>
<protein>
    <recommendedName>
        <fullName evidence="2">Response regulatory domain-containing protein</fullName>
    </recommendedName>
</protein>
<name>A0ABP9ZX37_9GAMM</name>
<reference evidence="3 4" key="1">
    <citation type="submission" date="2024-04" db="EMBL/GenBank/DDBJ databases">
        <title>Draft genome sequence of Thalassolituus maritimus NBRC 116585.</title>
        <authorList>
            <person name="Miyakawa T."/>
            <person name="Kusuya Y."/>
            <person name="Miura T."/>
        </authorList>
    </citation>
    <scope>NUCLEOTIDE SEQUENCE [LARGE SCALE GENOMIC DNA]</scope>
    <source>
        <strain evidence="3 4">5NW40-0001</strain>
    </source>
</reference>
<evidence type="ECO:0000313" key="3">
    <source>
        <dbReference type="EMBL" id="GAA6144688.1"/>
    </source>
</evidence>
<dbReference type="SUPFAM" id="SSF52172">
    <property type="entry name" value="CheY-like"/>
    <property type="match status" value="1"/>
</dbReference>
<feature type="modified residue" description="4-aspartylphosphate" evidence="1">
    <location>
        <position position="77"/>
    </location>
</feature>
<dbReference type="InterPro" id="IPR052893">
    <property type="entry name" value="TCS_response_regulator"/>
</dbReference>
<dbReference type="Gene3D" id="3.40.50.2300">
    <property type="match status" value="1"/>
</dbReference>
<dbReference type="InterPro" id="IPR011006">
    <property type="entry name" value="CheY-like_superfamily"/>
</dbReference>
<dbReference type="PROSITE" id="PS50110">
    <property type="entry name" value="RESPONSE_REGULATORY"/>
    <property type="match status" value="1"/>
</dbReference>
<gene>
    <name evidence="3" type="ORF">NBRC116585_08050</name>
</gene>
<feature type="domain" description="Response regulatory" evidence="2">
    <location>
        <begin position="23"/>
        <end position="144"/>
    </location>
</feature>